<comment type="subcellular location">
    <subcellularLocation>
        <location evidence="2">Mitochondrion inner membrane</location>
        <topology evidence="2">Single-pass membrane protein</topology>
    </subcellularLocation>
</comment>
<protein>
    <recommendedName>
        <fullName evidence="4">Cytochrome c oxidase assembly protein COX16, mitochondrial</fullName>
    </recommendedName>
    <alternativeName>
        <fullName evidence="5">Cytochrome c oxidase assembly protein cox16, mitochondrial</fullName>
    </alternativeName>
</protein>
<evidence type="ECO:0000256" key="1">
    <source>
        <dbReference type="ARBA" id="ARBA00002490"/>
    </source>
</evidence>
<keyword evidence="9" id="KW-0496">Mitochondrion</keyword>
<dbReference type="Proteomes" id="UP001166286">
    <property type="component" value="Unassembled WGS sequence"/>
</dbReference>
<evidence type="ECO:0000256" key="4">
    <source>
        <dbReference type="ARBA" id="ARBA00015368"/>
    </source>
</evidence>
<evidence type="ECO:0000256" key="8">
    <source>
        <dbReference type="ARBA" id="ARBA00022989"/>
    </source>
</evidence>
<keyword evidence="13" id="KW-1185">Reference proteome</keyword>
<evidence type="ECO:0000256" key="10">
    <source>
        <dbReference type="ARBA" id="ARBA00023136"/>
    </source>
</evidence>
<feature type="transmembrane region" description="Helical" evidence="11">
    <location>
        <begin position="32"/>
        <end position="56"/>
    </location>
</feature>
<dbReference type="PANTHER" id="PTHR17130:SF14">
    <property type="entry name" value="CYTOCHROME C OXIDASE ASSEMBLY PROTEIN COX16 HOMOLOG, MITOCHONDRIAL"/>
    <property type="match status" value="1"/>
</dbReference>
<dbReference type="Pfam" id="PF14138">
    <property type="entry name" value="COX16"/>
    <property type="match status" value="1"/>
</dbReference>
<gene>
    <name evidence="12" type="ORF">JMJ35_009015</name>
</gene>
<dbReference type="PANTHER" id="PTHR17130">
    <property type="entry name" value="MITOCHONDRIAL OUTER MEMBRANE PROTEIN 25"/>
    <property type="match status" value="1"/>
</dbReference>
<evidence type="ECO:0000256" key="2">
    <source>
        <dbReference type="ARBA" id="ARBA00004434"/>
    </source>
</evidence>
<evidence type="ECO:0000256" key="11">
    <source>
        <dbReference type="SAM" id="Phobius"/>
    </source>
</evidence>
<dbReference type="GO" id="GO:0033617">
    <property type="term" value="P:mitochondrial respiratory chain complex IV assembly"/>
    <property type="evidence" value="ECO:0007669"/>
    <property type="project" value="TreeGrafter"/>
</dbReference>
<name>A0AA39V2J5_9LECA</name>
<dbReference type="EMBL" id="JAFEKC020000020">
    <property type="protein sequence ID" value="KAK0508739.1"/>
    <property type="molecule type" value="Genomic_DNA"/>
</dbReference>
<dbReference type="GO" id="GO:0005743">
    <property type="term" value="C:mitochondrial inner membrane"/>
    <property type="evidence" value="ECO:0007669"/>
    <property type="project" value="UniProtKB-SubCell"/>
</dbReference>
<reference evidence="12" key="1">
    <citation type="submission" date="2023-03" db="EMBL/GenBank/DDBJ databases">
        <title>Complete genome of Cladonia borealis.</title>
        <authorList>
            <person name="Park H."/>
        </authorList>
    </citation>
    <scope>NUCLEOTIDE SEQUENCE</scope>
    <source>
        <strain evidence="12">ANT050790</strain>
    </source>
</reference>
<accession>A0AA39V2J5</accession>
<evidence type="ECO:0000313" key="13">
    <source>
        <dbReference type="Proteomes" id="UP001166286"/>
    </source>
</evidence>
<keyword evidence="10 11" id="KW-0472">Membrane</keyword>
<proteinExistence type="inferred from homology"/>
<dbReference type="AlphaFoldDB" id="A0AA39V2J5"/>
<comment type="similarity">
    <text evidence="3">Belongs to the COX16 family.</text>
</comment>
<sequence>MPPTFPTKKFRPSSYQTTLSAWYRSSTTRSPFLFFGLPFMLTIVAGSFFLVPATALRYEHHDRRTQQVGEEERLGLGRGRRKVDVGEEYWRLMGKDIDNWENKRVKRLKGEQDGVFESGE</sequence>
<evidence type="ECO:0000256" key="7">
    <source>
        <dbReference type="ARBA" id="ARBA00022792"/>
    </source>
</evidence>
<keyword evidence="7" id="KW-0999">Mitochondrion inner membrane</keyword>
<evidence type="ECO:0000313" key="12">
    <source>
        <dbReference type="EMBL" id="KAK0508739.1"/>
    </source>
</evidence>
<evidence type="ECO:0000256" key="3">
    <source>
        <dbReference type="ARBA" id="ARBA00008370"/>
    </source>
</evidence>
<evidence type="ECO:0000256" key="5">
    <source>
        <dbReference type="ARBA" id="ARBA00019222"/>
    </source>
</evidence>
<evidence type="ECO:0000256" key="6">
    <source>
        <dbReference type="ARBA" id="ARBA00022692"/>
    </source>
</evidence>
<comment type="caution">
    <text evidence="12">The sequence shown here is derived from an EMBL/GenBank/DDBJ whole genome shotgun (WGS) entry which is preliminary data.</text>
</comment>
<keyword evidence="8 11" id="KW-1133">Transmembrane helix</keyword>
<organism evidence="12 13">
    <name type="scientific">Cladonia borealis</name>
    <dbReference type="NCBI Taxonomy" id="184061"/>
    <lineage>
        <taxon>Eukaryota</taxon>
        <taxon>Fungi</taxon>
        <taxon>Dikarya</taxon>
        <taxon>Ascomycota</taxon>
        <taxon>Pezizomycotina</taxon>
        <taxon>Lecanoromycetes</taxon>
        <taxon>OSLEUM clade</taxon>
        <taxon>Lecanoromycetidae</taxon>
        <taxon>Lecanorales</taxon>
        <taxon>Lecanorineae</taxon>
        <taxon>Cladoniaceae</taxon>
        <taxon>Cladonia</taxon>
    </lineage>
</organism>
<evidence type="ECO:0000256" key="9">
    <source>
        <dbReference type="ARBA" id="ARBA00023128"/>
    </source>
</evidence>
<comment type="function">
    <text evidence="1">Required for the assembly of the mitochondrial respiratory chain complex IV (CIV), also known as cytochrome c oxidase. May participate in merging the COX1 and COX2 assembly lines.</text>
</comment>
<keyword evidence="6 11" id="KW-0812">Transmembrane</keyword>
<dbReference type="InterPro" id="IPR020164">
    <property type="entry name" value="Cyt_c_Oxase_assmbl_COX16"/>
</dbReference>